<keyword evidence="4 11" id="KW-0812">Transmembrane</keyword>
<dbReference type="Pfam" id="PF01066">
    <property type="entry name" value="CDP-OH_P_transf"/>
    <property type="match status" value="1"/>
</dbReference>
<dbReference type="GO" id="GO:0008654">
    <property type="term" value="P:phospholipid biosynthetic process"/>
    <property type="evidence" value="ECO:0007669"/>
    <property type="project" value="UniProtKB-KW"/>
</dbReference>
<reference evidence="12" key="1">
    <citation type="submission" date="2025-08" db="UniProtKB">
        <authorList>
            <consortium name="Ensembl"/>
        </authorList>
    </citation>
    <scope>IDENTIFICATION</scope>
</reference>
<dbReference type="PANTHER" id="PTHR15362:SF13">
    <property type="entry name" value="SI:CH1073-145M9.1"/>
    <property type="match status" value="1"/>
</dbReference>
<evidence type="ECO:0000256" key="11">
    <source>
        <dbReference type="SAM" id="Phobius"/>
    </source>
</evidence>
<keyword evidence="9" id="KW-1208">Phospholipid metabolism</keyword>
<dbReference type="PANTHER" id="PTHR15362">
    <property type="entry name" value="PHOSPHATIDYLINOSITOL SYNTHASE"/>
    <property type="match status" value="1"/>
</dbReference>
<keyword evidence="2" id="KW-0444">Lipid biosynthesis</keyword>
<dbReference type="Proteomes" id="UP000694621">
    <property type="component" value="Unplaced"/>
</dbReference>
<dbReference type="InterPro" id="IPR000462">
    <property type="entry name" value="CDP-OH_P_trans"/>
</dbReference>
<evidence type="ECO:0000256" key="8">
    <source>
        <dbReference type="ARBA" id="ARBA00023209"/>
    </source>
</evidence>
<dbReference type="Ensembl" id="ENSAMXT00005024323.1">
    <property type="protein sequence ID" value="ENSAMXP00005022014.1"/>
    <property type="gene ID" value="ENSAMXG00005011390.1"/>
</dbReference>
<protein>
    <submittedName>
        <fullName evidence="12">Uncharacterized protein</fullName>
    </submittedName>
</protein>
<accession>A0A8B9JIT7</accession>
<evidence type="ECO:0000256" key="6">
    <source>
        <dbReference type="ARBA" id="ARBA00023098"/>
    </source>
</evidence>
<feature type="transmembrane region" description="Helical" evidence="11">
    <location>
        <begin position="159"/>
        <end position="184"/>
    </location>
</feature>
<keyword evidence="6" id="KW-0443">Lipid metabolism</keyword>
<name>A0A8B9JIT7_ASTMX</name>
<evidence type="ECO:0000313" key="12">
    <source>
        <dbReference type="Ensembl" id="ENSAMXP00005022014.1"/>
    </source>
</evidence>
<dbReference type="PROSITE" id="PS00379">
    <property type="entry name" value="CDP_ALCOHOL_P_TRANSF"/>
    <property type="match status" value="1"/>
</dbReference>
<dbReference type="Gene3D" id="1.20.120.1760">
    <property type="match status" value="1"/>
</dbReference>
<organism evidence="12 13">
    <name type="scientific">Astyanax mexicanus</name>
    <name type="common">Blind cave fish</name>
    <name type="synonym">Astyanax fasciatus mexicanus</name>
    <dbReference type="NCBI Taxonomy" id="7994"/>
    <lineage>
        <taxon>Eukaryota</taxon>
        <taxon>Metazoa</taxon>
        <taxon>Chordata</taxon>
        <taxon>Craniata</taxon>
        <taxon>Vertebrata</taxon>
        <taxon>Euteleostomi</taxon>
        <taxon>Actinopterygii</taxon>
        <taxon>Neopterygii</taxon>
        <taxon>Teleostei</taxon>
        <taxon>Ostariophysi</taxon>
        <taxon>Characiformes</taxon>
        <taxon>Characoidei</taxon>
        <taxon>Acestrorhamphidae</taxon>
        <taxon>Acestrorhamphinae</taxon>
        <taxon>Astyanax</taxon>
    </lineage>
</organism>
<evidence type="ECO:0000313" key="13">
    <source>
        <dbReference type="Proteomes" id="UP000694621"/>
    </source>
</evidence>
<keyword evidence="5 11" id="KW-1133">Transmembrane helix</keyword>
<comment type="subcellular location">
    <subcellularLocation>
        <location evidence="1">Membrane</location>
        <topology evidence="1">Multi-pass membrane protein</topology>
    </subcellularLocation>
</comment>
<evidence type="ECO:0000256" key="7">
    <source>
        <dbReference type="ARBA" id="ARBA00023136"/>
    </source>
</evidence>
<sequence>MDAWAMFCSKRCYFRALLVLIAWCVFSHPDLFLPVYGLSALLDGLDGWTARRLKQTSRFGAWLDVVVDNFGRGMLWSMLYDWGWLVASLEWCTFVCNHNTRGAQWKSSFTESPTWVRAVMAKGFKTPPGVLTIAGLHGMPVWLYGLQHNVLSQFCIPQWLQILGFLLLAAGRLLCLAVEMWCILAHIKHLTKDEDEEKRD</sequence>
<dbReference type="InterPro" id="IPR048254">
    <property type="entry name" value="CDP_ALCOHOL_P_TRANSF_CS"/>
</dbReference>
<keyword evidence="8" id="KW-0594">Phospholipid biosynthesis</keyword>
<keyword evidence="7 11" id="KW-0472">Membrane</keyword>
<evidence type="ECO:0000256" key="4">
    <source>
        <dbReference type="ARBA" id="ARBA00022692"/>
    </source>
</evidence>
<dbReference type="GO" id="GO:0016020">
    <property type="term" value="C:membrane"/>
    <property type="evidence" value="ECO:0007669"/>
    <property type="project" value="UniProtKB-SubCell"/>
</dbReference>
<comment type="similarity">
    <text evidence="10">Belongs to the CDP-alcohol phosphatidyltransferase class-I family.</text>
</comment>
<proteinExistence type="inferred from homology"/>
<keyword evidence="3 10" id="KW-0808">Transferase</keyword>
<evidence type="ECO:0000256" key="9">
    <source>
        <dbReference type="ARBA" id="ARBA00023264"/>
    </source>
</evidence>
<evidence type="ECO:0000256" key="5">
    <source>
        <dbReference type="ARBA" id="ARBA00022989"/>
    </source>
</evidence>
<evidence type="ECO:0000256" key="1">
    <source>
        <dbReference type="ARBA" id="ARBA00004141"/>
    </source>
</evidence>
<evidence type="ECO:0000256" key="3">
    <source>
        <dbReference type="ARBA" id="ARBA00022679"/>
    </source>
</evidence>
<dbReference type="InterPro" id="IPR043130">
    <property type="entry name" value="CDP-OH_PTrfase_TM_dom"/>
</dbReference>
<evidence type="ECO:0000256" key="10">
    <source>
        <dbReference type="RuleBase" id="RU003750"/>
    </source>
</evidence>
<evidence type="ECO:0000256" key="2">
    <source>
        <dbReference type="ARBA" id="ARBA00022516"/>
    </source>
</evidence>
<dbReference type="GO" id="GO:0016780">
    <property type="term" value="F:phosphotransferase activity, for other substituted phosphate groups"/>
    <property type="evidence" value="ECO:0007669"/>
    <property type="project" value="InterPro"/>
</dbReference>
<dbReference type="AlphaFoldDB" id="A0A8B9JIT7"/>